<evidence type="ECO:0000259" key="7">
    <source>
        <dbReference type="Pfam" id="PF02932"/>
    </source>
</evidence>
<organism evidence="8 9">
    <name type="scientific">Mya arenaria</name>
    <name type="common">Soft-shell clam</name>
    <dbReference type="NCBI Taxonomy" id="6604"/>
    <lineage>
        <taxon>Eukaryota</taxon>
        <taxon>Metazoa</taxon>
        <taxon>Spiralia</taxon>
        <taxon>Lophotrochozoa</taxon>
        <taxon>Mollusca</taxon>
        <taxon>Bivalvia</taxon>
        <taxon>Autobranchia</taxon>
        <taxon>Heteroconchia</taxon>
        <taxon>Euheterodonta</taxon>
        <taxon>Imparidentia</taxon>
        <taxon>Neoheterodontei</taxon>
        <taxon>Myida</taxon>
        <taxon>Myoidea</taxon>
        <taxon>Myidae</taxon>
        <taxon>Mya</taxon>
    </lineage>
</organism>
<dbReference type="InterPro" id="IPR018000">
    <property type="entry name" value="Neurotransmitter_ion_chnl_CS"/>
</dbReference>
<evidence type="ECO:0000256" key="3">
    <source>
        <dbReference type="ARBA" id="ARBA00022989"/>
    </source>
</evidence>
<evidence type="ECO:0000256" key="1">
    <source>
        <dbReference type="ARBA" id="ARBA00004141"/>
    </source>
</evidence>
<keyword evidence="4 5" id="KW-0472">Membrane</keyword>
<gene>
    <name evidence="8" type="ORF">MAR_008045</name>
</gene>
<feature type="transmembrane region" description="Helical" evidence="5">
    <location>
        <begin position="347"/>
        <end position="373"/>
    </location>
</feature>
<dbReference type="Gene3D" id="2.70.170.10">
    <property type="entry name" value="Neurotransmitter-gated ion-channel ligand-binding domain"/>
    <property type="match status" value="1"/>
</dbReference>
<keyword evidence="3 5" id="KW-1133">Transmembrane helix</keyword>
<keyword evidence="5" id="KW-0813">Transport</keyword>
<comment type="subcellular location">
    <subcellularLocation>
        <location evidence="1">Membrane</location>
        <topology evidence="1">Multi-pass membrane protein</topology>
    </subcellularLocation>
</comment>
<evidence type="ECO:0000313" key="9">
    <source>
        <dbReference type="Proteomes" id="UP001164746"/>
    </source>
</evidence>
<dbReference type="Proteomes" id="UP001164746">
    <property type="component" value="Chromosome 4"/>
</dbReference>
<evidence type="ECO:0000256" key="2">
    <source>
        <dbReference type="ARBA" id="ARBA00022692"/>
    </source>
</evidence>
<dbReference type="EMBL" id="CP111015">
    <property type="protein sequence ID" value="WAR01487.1"/>
    <property type="molecule type" value="Genomic_DNA"/>
</dbReference>
<dbReference type="Gene3D" id="1.20.58.390">
    <property type="entry name" value="Neurotransmitter-gated ion-channel transmembrane domain"/>
    <property type="match status" value="1"/>
</dbReference>
<feature type="transmembrane region" description="Helical" evidence="5">
    <location>
        <begin position="316"/>
        <end position="335"/>
    </location>
</feature>
<evidence type="ECO:0000313" key="8">
    <source>
        <dbReference type="EMBL" id="WAR01487.1"/>
    </source>
</evidence>
<keyword evidence="5" id="KW-0406">Ion transport</keyword>
<dbReference type="InterPro" id="IPR036719">
    <property type="entry name" value="Neuro-gated_channel_TM_sf"/>
</dbReference>
<accession>A0ABY7DXG4</accession>
<dbReference type="PROSITE" id="PS00236">
    <property type="entry name" value="NEUROTR_ION_CHANNEL"/>
    <property type="match status" value="1"/>
</dbReference>
<keyword evidence="2 5" id="KW-0812">Transmembrane</keyword>
<reference evidence="8" key="1">
    <citation type="submission" date="2022-11" db="EMBL/GenBank/DDBJ databases">
        <title>Centuries of genome instability and evolution in soft-shell clam transmissible cancer (bioRxiv).</title>
        <authorList>
            <person name="Hart S.F.M."/>
            <person name="Yonemitsu M.A."/>
            <person name="Giersch R.M."/>
            <person name="Beal B.F."/>
            <person name="Arriagada G."/>
            <person name="Davis B.W."/>
            <person name="Ostrander E.A."/>
            <person name="Goff S.P."/>
            <person name="Metzger M.J."/>
        </authorList>
    </citation>
    <scope>NUCLEOTIDE SEQUENCE</scope>
    <source>
        <strain evidence="8">MELC-2E11</strain>
        <tissue evidence="8">Siphon/mantle</tissue>
    </source>
</reference>
<dbReference type="Pfam" id="PF02931">
    <property type="entry name" value="Neur_chan_LBD"/>
    <property type="match status" value="1"/>
</dbReference>
<evidence type="ECO:0000256" key="5">
    <source>
        <dbReference type="RuleBase" id="RU000687"/>
    </source>
</evidence>
<dbReference type="PANTHER" id="PTHR18945">
    <property type="entry name" value="NEUROTRANSMITTER GATED ION CHANNEL"/>
    <property type="match status" value="1"/>
</dbReference>
<dbReference type="CDD" id="cd18989">
    <property type="entry name" value="LGIC_ECD_cation"/>
    <property type="match status" value="1"/>
</dbReference>
<evidence type="ECO:0000259" key="6">
    <source>
        <dbReference type="Pfam" id="PF02931"/>
    </source>
</evidence>
<comment type="similarity">
    <text evidence="5">Belongs to the ligand-gated ion channel (TC 1.A.9) family.</text>
</comment>
<proteinExistence type="inferred from homology"/>
<feature type="domain" description="Neurotransmitter-gated ion-channel transmembrane" evidence="7">
    <location>
        <begin position="292"/>
        <end position="407"/>
    </location>
</feature>
<keyword evidence="5" id="KW-0407">Ion channel</keyword>
<dbReference type="InterPro" id="IPR006202">
    <property type="entry name" value="Neur_chan_lig-bd"/>
</dbReference>
<feature type="domain" description="Neurotransmitter-gated ion-channel ligand-binding" evidence="6">
    <location>
        <begin position="82"/>
        <end position="285"/>
    </location>
</feature>
<feature type="transmembrane region" description="Helical" evidence="5">
    <location>
        <begin position="485"/>
        <end position="506"/>
    </location>
</feature>
<dbReference type="InterPro" id="IPR006029">
    <property type="entry name" value="Neurotrans-gated_channel_TM"/>
</dbReference>
<dbReference type="SUPFAM" id="SSF90112">
    <property type="entry name" value="Neurotransmitter-gated ion-channel transmembrane pore"/>
    <property type="match status" value="1"/>
</dbReference>
<dbReference type="InterPro" id="IPR038050">
    <property type="entry name" value="Neuro_actylchol_rec"/>
</dbReference>
<dbReference type="InterPro" id="IPR006201">
    <property type="entry name" value="Neur_channel"/>
</dbReference>
<keyword evidence="9" id="KW-1185">Reference proteome</keyword>
<name>A0ABY7DXG4_MYAAR</name>
<sequence length="511" mass="58371">MQAQKLTILPNSKEDHNHLVCLTWKLATRLSPSDVRTPIPRPTWFRRSPKKYNMDPKPIVTLIYLVCICMGPAAAQTMQDAQNLLETLTSGFNKNVRPAVNQSHPTYVNVSFDLVSLLEMDEIIGKLSVVGILYMSWFEPRMMWNPFLYGGKYVLNAPIDSVWKPDIVVAHPVESMVALGYHHKWVKVRYYYNGIANFSPGDVISTTCQIDVRYYPFDTQECKIMFIPYGMFGNEIYFITPENEVLLNFFTENGEWALDKTETATGLIADTFPFFAVVLKLRRRPTFVIVNVILPILFMGLLNVLVFYLPPNSGERVSYAITVLLAIAVFLTLVNDNLPKTSQPMSTICYFLLTNLVMSALIMMVTIYSLYIFHRPESRPVPRWLKQMVTSFHCPCWKRKKQTDVEQIKPPEETSDVVPEKPPLYKRRASPIVVKEPFTIQLTGSVASKKDPVAEPPTEKWATSRTDDVTENVTWSDVSAMFDQIAFIITLTWLVISAVTFFVMVARNTMP</sequence>
<evidence type="ECO:0000256" key="4">
    <source>
        <dbReference type="ARBA" id="ARBA00023136"/>
    </source>
</evidence>
<dbReference type="Pfam" id="PF02932">
    <property type="entry name" value="Neur_chan_memb"/>
    <property type="match status" value="1"/>
</dbReference>
<dbReference type="SUPFAM" id="SSF63712">
    <property type="entry name" value="Nicotinic receptor ligand binding domain-like"/>
    <property type="match status" value="1"/>
</dbReference>
<dbReference type="InterPro" id="IPR036734">
    <property type="entry name" value="Neur_chan_lig-bd_sf"/>
</dbReference>
<protein>
    <submittedName>
        <fullName evidence="8">ACHA6-like protein</fullName>
    </submittedName>
</protein>
<feature type="transmembrane region" description="Helical" evidence="5">
    <location>
        <begin position="288"/>
        <end position="310"/>
    </location>
</feature>
<dbReference type="CDD" id="cd19051">
    <property type="entry name" value="LGIC_TM_cation"/>
    <property type="match status" value="1"/>
</dbReference>
<dbReference type="PRINTS" id="PR00252">
    <property type="entry name" value="NRIONCHANNEL"/>
</dbReference>